<dbReference type="InterPro" id="IPR036950">
    <property type="entry name" value="PBP_transglycosylase"/>
</dbReference>
<accession>A0A1I1Z1P7</accession>
<comment type="catalytic activity">
    <reaction evidence="12">
        <text>Preferential cleavage: (Ac)2-L-Lys-D-Ala-|-D-Ala. Also transpeptidation of peptidyl-alanyl moieties that are N-acyl substituents of D-alanine.</text>
        <dbReference type="EC" id="3.4.16.4"/>
    </reaction>
</comment>
<reference evidence="18 19" key="1">
    <citation type="submission" date="2016-10" db="EMBL/GenBank/DDBJ databases">
        <authorList>
            <person name="de Groot N.N."/>
        </authorList>
    </citation>
    <scope>NUCLEOTIDE SEQUENCE [LARGE SCALE GENOMIC DNA]</scope>
    <source>
        <strain evidence="18 19">CGMCC 4.3510</strain>
    </source>
</reference>
<keyword evidence="6" id="KW-0808">Transferase</keyword>
<evidence type="ECO:0000256" key="1">
    <source>
        <dbReference type="ARBA" id="ARBA00007090"/>
    </source>
</evidence>
<feature type="compositionally biased region" description="Pro residues" evidence="14">
    <location>
        <begin position="831"/>
        <end position="876"/>
    </location>
</feature>
<dbReference type="EMBL" id="FONG01000002">
    <property type="protein sequence ID" value="SFE25492.1"/>
    <property type="molecule type" value="Genomic_DNA"/>
</dbReference>
<feature type="compositionally biased region" description="Low complexity" evidence="14">
    <location>
        <begin position="889"/>
        <end position="903"/>
    </location>
</feature>
<evidence type="ECO:0000256" key="10">
    <source>
        <dbReference type="ARBA" id="ARBA00023268"/>
    </source>
</evidence>
<feature type="compositionally biased region" description="Gly residues" evidence="14">
    <location>
        <begin position="63"/>
        <end position="81"/>
    </location>
</feature>
<keyword evidence="3 18" id="KW-0121">Carboxypeptidase</keyword>
<dbReference type="GO" id="GO:0008955">
    <property type="term" value="F:peptidoglycan glycosyltransferase activity"/>
    <property type="evidence" value="ECO:0007669"/>
    <property type="project" value="UniProtKB-EC"/>
</dbReference>
<dbReference type="GO" id="GO:0008658">
    <property type="term" value="F:penicillin binding"/>
    <property type="evidence" value="ECO:0007669"/>
    <property type="project" value="InterPro"/>
</dbReference>
<feature type="region of interest" description="Disordered" evidence="14">
    <location>
        <begin position="810"/>
        <end position="920"/>
    </location>
</feature>
<keyword evidence="11" id="KW-0961">Cell wall biogenesis/degradation</keyword>
<evidence type="ECO:0000256" key="2">
    <source>
        <dbReference type="ARBA" id="ARBA00007739"/>
    </source>
</evidence>
<feature type="transmembrane region" description="Helical" evidence="15">
    <location>
        <begin position="158"/>
        <end position="180"/>
    </location>
</feature>
<dbReference type="GO" id="GO:0006508">
    <property type="term" value="P:proteolysis"/>
    <property type="evidence" value="ECO:0007669"/>
    <property type="project" value="UniProtKB-KW"/>
</dbReference>
<dbReference type="Gene3D" id="1.10.3810.10">
    <property type="entry name" value="Biosynthetic peptidoglycan transglycosylase-like"/>
    <property type="match status" value="1"/>
</dbReference>
<proteinExistence type="inferred from homology"/>
<evidence type="ECO:0000256" key="7">
    <source>
        <dbReference type="ARBA" id="ARBA00022801"/>
    </source>
</evidence>
<dbReference type="AlphaFoldDB" id="A0A1I1Z1P7"/>
<keyword evidence="7" id="KW-0378">Hydrolase</keyword>
<dbReference type="GO" id="GO:0009252">
    <property type="term" value="P:peptidoglycan biosynthetic process"/>
    <property type="evidence" value="ECO:0007669"/>
    <property type="project" value="UniProtKB-KW"/>
</dbReference>
<sequence>MSEHRRKQPPQSPPGGRAAARRGGQQPTPPASGGRRAAGGPPTGSRSAMSSGGLPPGGPGGPPTGYGAGPGGSGGPGGSPAGGAPYEGRAAARRAAQGRGGGGNGNGGGRRRGTGGPGGPDGGAGRGPGRRPAKKRFIDYPRFGKEGWQRWMPSWRQVTALFIGFAGTLVGIAGIAYAMVDIPDENKAAIAQNNVYYWADGTRMVAHGGDFNRQNITYDQIPKAMRYAVISAENKTFETDSGVDPMGITRALFNMAKGGETQGGSTITQQYVKNSMLDQSQTVSRKFKELFISIKVGAKVSKNDIITGYLNTSYFGRGAYGLQAAAQTYYGVDAVRLNPSQCAFLAALLKGPTYYDPLGAEGIDPAATAEANTKRSTERWSWILDQEVKYGHMTPTERARWTKYPMPQGLKVQAGMSGQISYLVDTVNNYVTTHSSPKITQKDLDRGGYQIYTTFDKNKVNELKKSVEAVRKKNIKPGGSHKYQGDDAEYQGTDADTNVQFGAASVVPGDGRIVAIYGGEGYEKGEFNNNANTSGVPVGSTFKPFVLAAAMQYGTNHSNGKPITPESKYNANDLIEIRDHNGDLVRNKDGSVFKQKNEDTIKRGYVPLMTAMQYSINSPFVQLGEDVGLDKVETTAESAGLLKGSMADKVASFSIGTSTPSAIRMADAYATFAKSGVQVDPYSVTKVIHNGEQLDGFERPKTKQAMDGNIANNVTKVLENVVKKGTGTKALELGRTAAGKTGTTDSPGGTRSAWFVGYTQQLSTSVVMFRQDTKAKKLLPMSGTGGNSSIHGGDLPATIWTDYMKAALGNSDDPGFPDATKIGDPQNEPGAPSPTPTNTTPPPTPTDTPTTTPPTTPTMTTPPPTTPPTTPPPTTPGGPCLPWDQSCQTTPPTSPTTTPTTDGPGNGGGGGGHTQQPNDG</sequence>
<feature type="compositionally biased region" description="Gly residues" evidence="14">
    <location>
        <begin position="904"/>
        <end position="913"/>
    </location>
</feature>
<dbReference type="GO" id="GO:0030288">
    <property type="term" value="C:outer membrane-bounded periplasmic space"/>
    <property type="evidence" value="ECO:0007669"/>
    <property type="project" value="TreeGrafter"/>
</dbReference>
<keyword evidence="8" id="KW-0133">Cell shape</keyword>
<keyword evidence="15" id="KW-1133">Transmembrane helix</keyword>
<keyword evidence="15" id="KW-0472">Membrane</keyword>
<feature type="compositionally biased region" description="Gly residues" evidence="14">
    <location>
        <begin position="98"/>
        <end position="127"/>
    </location>
</feature>
<evidence type="ECO:0000256" key="8">
    <source>
        <dbReference type="ARBA" id="ARBA00022960"/>
    </source>
</evidence>
<dbReference type="GO" id="GO:0071555">
    <property type="term" value="P:cell wall organization"/>
    <property type="evidence" value="ECO:0007669"/>
    <property type="project" value="UniProtKB-KW"/>
</dbReference>
<evidence type="ECO:0000256" key="9">
    <source>
        <dbReference type="ARBA" id="ARBA00022984"/>
    </source>
</evidence>
<dbReference type="Pfam" id="PF00905">
    <property type="entry name" value="Transpeptidase"/>
    <property type="match status" value="1"/>
</dbReference>
<evidence type="ECO:0000313" key="18">
    <source>
        <dbReference type="EMBL" id="SFE25492.1"/>
    </source>
</evidence>
<dbReference type="InterPro" id="IPR050396">
    <property type="entry name" value="Glycosyltr_51/Transpeptidase"/>
</dbReference>
<dbReference type="Pfam" id="PF00912">
    <property type="entry name" value="Transgly"/>
    <property type="match status" value="1"/>
</dbReference>
<protein>
    <submittedName>
        <fullName evidence="18">Membrane carboxypeptidase (Penicillin-binding protein)</fullName>
    </submittedName>
</protein>
<evidence type="ECO:0000256" key="11">
    <source>
        <dbReference type="ARBA" id="ARBA00023316"/>
    </source>
</evidence>
<feature type="compositionally biased region" description="Low complexity" evidence="14">
    <location>
        <begin position="82"/>
        <end position="97"/>
    </location>
</feature>
<dbReference type="PRINTS" id="PR01217">
    <property type="entry name" value="PRICHEXTENSN"/>
</dbReference>
<evidence type="ECO:0000256" key="4">
    <source>
        <dbReference type="ARBA" id="ARBA00022670"/>
    </source>
</evidence>
<gene>
    <name evidence="18" type="ORF">SAMN05216251_102284</name>
</gene>
<dbReference type="SUPFAM" id="SSF53955">
    <property type="entry name" value="Lysozyme-like"/>
    <property type="match status" value="1"/>
</dbReference>
<dbReference type="Proteomes" id="UP000199323">
    <property type="component" value="Unassembled WGS sequence"/>
</dbReference>
<comment type="similarity">
    <text evidence="1">In the C-terminal section; belongs to the transpeptidase family.</text>
</comment>
<keyword evidence="4" id="KW-0645">Protease</keyword>
<evidence type="ECO:0000256" key="12">
    <source>
        <dbReference type="ARBA" id="ARBA00034000"/>
    </source>
</evidence>
<dbReference type="SUPFAM" id="SSF56601">
    <property type="entry name" value="beta-lactamase/transpeptidase-like"/>
    <property type="match status" value="1"/>
</dbReference>
<dbReference type="FunFam" id="1.10.3810.10:FF:000001">
    <property type="entry name" value="Penicillin-binding protein 1A"/>
    <property type="match status" value="1"/>
</dbReference>
<keyword evidence="15" id="KW-0812">Transmembrane</keyword>
<dbReference type="RefSeq" id="WP_177246316.1">
    <property type="nucleotide sequence ID" value="NZ_FONG01000002.1"/>
</dbReference>
<dbReference type="InterPro" id="IPR023346">
    <property type="entry name" value="Lysozyme-like_dom_sf"/>
</dbReference>
<dbReference type="InterPro" id="IPR012338">
    <property type="entry name" value="Beta-lactam/transpept-like"/>
</dbReference>
<keyword evidence="19" id="KW-1185">Reference proteome</keyword>
<feature type="domain" description="Penicillin-binding protein transpeptidase" evidence="16">
    <location>
        <begin position="508"/>
        <end position="769"/>
    </location>
</feature>
<dbReference type="GO" id="GO:0009002">
    <property type="term" value="F:serine-type D-Ala-D-Ala carboxypeptidase activity"/>
    <property type="evidence" value="ECO:0007669"/>
    <property type="project" value="UniProtKB-EC"/>
</dbReference>
<feature type="region of interest" description="Disordered" evidence="14">
    <location>
        <begin position="1"/>
        <end position="136"/>
    </location>
</feature>
<evidence type="ECO:0000259" key="17">
    <source>
        <dbReference type="Pfam" id="PF00912"/>
    </source>
</evidence>
<keyword evidence="9" id="KW-0573">Peptidoglycan synthesis</keyword>
<comment type="catalytic activity">
    <reaction evidence="13">
        <text>[GlcNAc-(1-&gt;4)-Mur2Ac(oyl-L-Ala-gamma-D-Glu-L-Lys-D-Ala-D-Ala)](n)-di-trans,octa-cis-undecaprenyl diphosphate + beta-D-GlcNAc-(1-&gt;4)-Mur2Ac(oyl-L-Ala-gamma-D-Glu-L-Lys-D-Ala-D-Ala)-di-trans,octa-cis-undecaprenyl diphosphate = [GlcNAc-(1-&gt;4)-Mur2Ac(oyl-L-Ala-gamma-D-Glu-L-Lys-D-Ala-D-Ala)](n+1)-di-trans,octa-cis-undecaprenyl diphosphate + di-trans,octa-cis-undecaprenyl diphosphate + H(+)</text>
        <dbReference type="Rhea" id="RHEA:23708"/>
        <dbReference type="Rhea" id="RHEA-COMP:9602"/>
        <dbReference type="Rhea" id="RHEA-COMP:9603"/>
        <dbReference type="ChEBI" id="CHEBI:15378"/>
        <dbReference type="ChEBI" id="CHEBI:58405"/>
        <dbReference type="ChEBI" id="CHEBI:60033"/>
        <dbReference type="ChEBI" id="CHEBI:78435"/>
        <dbReference type="EC" id="2.4.99.28"/>
    </reaction>
</comment>
<evidence type="ECO:0000259" key="16">
    <source>
        <dbReference type="Pfam" id="PF00905"/>
    </source>
</evidence>
<comment type="similarity">
    <text evidence="2">In the N-terminal section; belongs to the glycosyltransferase 51 family.</text>
</comment>
<dbReference type="Gene3D" id="3.40.710.10">
    <property type="entry name" value="DD-peptidase/beta-lactamase superfamily"/>
    <property type="match status" value="1"/>
</dbReference>
<dbReference type="STRING" id="380248.SAMN05216251_102284"/>
<evidence type="ECO:0000256" key="5">
    <source>
        <dbReference type="ARBA" id="ARBA00022676"/>
    </source>
</evidence>
<evidence type="ECO:0000313" key="19">
    <source>
        <dbReference type="Proteomes" id="UP000199323"/>
    </source>
</evidence>
<keyword evidence="5" id="KW-0328">Glycosyltransferase</keyword>
<dbReference type="GO" id="GO:0008360">
    <property type="term" value="P:regulation of cell shape"/>
    <property type="evidence" value="ECO:0007669"/>
    <property type="project" value="UniProtKB-KW"/>
</dbReference>
<dbReference type="InterPro" id="IPR001460">
    <property type="entry name" value="PCN-bd_Tpept"/>
</dbReference>
<keyword evidence="10" id="KW-0511">Multifunctional enzyme</keyword>
<dbReference type="PANTHER" id="PTHR32282">
    <property type="entry name" value="BINDING PROTEIN TRANSPEPTIDASE, PUTATIVE-RELATED"/>
    <property type="match status" value="1"/>
</dbReference>
<evidence type="ECO:0000256" key="14">
    <source>
        <dbReference type="SAM" id="MobiDB-lite"/>
    </source>
</evidence>
<feature type="domain" description="Glycosyl transferase family 51" evidence="17">
    <location>
        <begin position="210"/>
        <end position="385"/>
    </location>
</feature>
<dbReference type="InterPro" id="IPR001264">
    <property type="entry name" value="Glyco_trans_51"/>
</dbReference>
<evidence type="ECO:0000256" key="13">
    <source>
        <dbReference type="ARBA" id="ARBA00049902"/>
    </source>
</evidence>
<dbReference type="PANTHER" id="PTHR32282:SF34">
    <property type="entry name" value="PENICILLIN-BINDING PROTEIN 1A"/>
    <property type="match status" value="1"/>
</dbReference>
<organism evidence="18 19">
    <name type="scientific">Actinacidiphila alni</name>
    <dbReference type="NCBI Taxonomy" id="380248"/>
    <lineage>
        <taxon>Bacteria</taxon>
        <taxon>Bacillati</taxon>
        <taxon>Actinomycetota</taxon>
        <taxon>Actinomycetes</taxon>
        <taxon>Kitasatosporales</taxon>
        <taxon>Streptomycetaceae</taxon>
        <taxon>Actinacidiphila</taxon>
    </lineage>
</organism>
<evidence type="ECO:0000256" key="3">
    <source>
        <dbReference type="ARBA" id="ARBA00022645"/>
    </source>
</evidence>
<evidence type="ECO:0000256" key="15">
    <source>
        <dbReference type="SAM" id="Phobius"/>
    </source>
</evidence>
<name>A0A1I1Z1P7_9ACTN</name>
<feature type="compositionally biased region" description="Low complexity" evidence="14">
    <location>
        <begin position="14"/>
        <end position="53"/>
    </location>
</feature>
<evidence type="ECO:0000256" key="6">
    <source>
        <dbReference type="ARBA" id="ARBA00022679"/>
    </source>
</evidence>